<name>A0A1J5QHI9_9ZZZZ</name>
<evidence type="ECO:0000313" key="1">
    <source>
        <dbReference type="EMBL" id="OIQ83001.1"/>
    </source>
</evidence>
<proteinExistence type="predicted"/>
<protein>
    <recommendedName>
        <fullName evidence="2">DUF3422 domain-containing protein</fullName>
    </recommendedName>
</protein>
<dbReference type="AlphaFoldDB" id="A0A1J5QHI9"/>
<dbReference type="Pfam" id="PF11902">
    <property type="entry name" value="DUF3422"/>
    <property type="match status" value="1"/>
</dbReference>
<evidence type="ECO:0008006" key="2">
    <source>
        <dbReference type="Google" id="ProtNLM"/>
    </source>
</evidence>
<comment type="caution">
    <text evidence="1">The sequence shown here is derived from an EMBL/GenBank/DDBJ whole genome shotgun (WGS) entry which is preliminary data.</text>
</comment>
<gene>
    <name evidence="1" type="ORF">GALL_352090</name>
</gene>
<organism evidence="1">
    <name type="scientific">mine drainage metagenome</name>
    <dbReference type="NCBI Taxonomy" id="410659"/>
    <lineage>
        <taxon>unclassified sequences</taxon>
        <taxon>metagenomes</taxon>
        <taxon>ecological metagenomes</taxon>
    </lineage>
</organism>
<accession>A0A1J5QHI9</accession>
<dbReference type="InterPro" id="IPR021830">
    <property type="entry name" value="DUF3422"/>
</dbReference>
<dbReference type="EMBL" id="MLJW01000746">
    <property type="protein sequence ID" value="OIQ83001.1"/>
    <property type="molecule type" value="Genomic_DNA"/>
</dbReference>
<sequence length="430" mass="47787">MPEHALRRQLHNEIHARPYERLPTPQLISHMAFVADPAQQAAAHAHLCTLLADHHLPLPADGGSYYATDVGRVRLRWERHGEFISYTFSRAGLGTEPAAWFEQPAWSDIAADWRDAIPGQLISANHVALLPEVDDLRAAAPSDAVLDAVLDADSVIASEVADGEARVYTDLRIHADGCTRFVVLSRPMTPRRRGRLTQRLLEIETYRMLALLALPDARRIMPQLAEHERELGRVMDAISAGRAGDDRDTLEHLSGLASTVEGIYARHHARFTASAAYHDMVERRVADLHEAPFDGLQSIGQFLDRRLTPAMQTCAAAQRRLQGLSERIARCSGLLRTRVDVDVQQQNRELLASMNRRQYLQLRLQQTVEGLSVAAITYYASTLVGHLAEPLPHWSGLDPALVQGVSIPPIALALWLALRRAHHKLGAAEH</sequence>
<reference evidence="1" key="1">
    <citation type="submission" date="2016-10" db="EMBL/GenBank/DDBJ databases">
        <title>Sequence of Gallionella enrichment culture.</title>
        <authorList>
            <person name="Poehlein A."/>
            <person name="Muehling M."/>
            <person name="Daniel R."/>
        </authorList>
    </citation>
    <scope>NUCLEOTIDE SEQUENCE</scope>
</reference>